<evidence type="ECO:0000256" key="1">
    <source>
        <dbReference type="SAM" id="Phobius"/>
    </source>
</evidence>
<gene>
    <name evidence="2" type="ORF">THFILI_09905</name>
</gene>
<feature type="transmembrane region" description="Helical" evidence="1">
    <location>
        <begin position="90"/>
        <end position="109"/>
    </location>
</feature>
<dbReference type="EMBL" id="JPSL02000040">
    <property type="protein sequence ID" value="KIX84374.1"/>
    <property type="molecule type" value="Genomic_DNA"/>
</dbReference>
<name>A0A0D6X8Y7_THEFI</name>
<keyword evidence="3" id="KW-1185">Reference proteome</keyword>
<keyword evidence="1" id="KW-1133">Transmembrane helix</keyword>
<keyword evidence="1" id="KW-0472">Membrane</keyword>
<accession>A0A0D6X8Y7</accession>
<dbReference type="STRING" id="276.THFILI_09905"/>
<evidence type="ECO:0000313" key="3">
    <source>
        <dbReference type="Proteomes" id="UP000030364"/>
    </source>
</evidence>
<feature type="transmembrane region" description="Helical" evidence="1">
    <location>
        <begin position="34"/>
        <end position="54"/>
    </location>
</feature>
<organism evidence="2 3">
    <name type="scientific">Thermus filiformis</name>
    <dbReference type="NCBI Taxonomy" id="276"/>
    <lineage>
        <taxon>Bacteria</taxon>
        <taxon>Thermotogati</taxon>
        <taxon>Deinococcota</taxon>
        <taxon>Deinococci</taxon>
        <taxon>Thermales</taxon>
        <taxon>Thermaceae</taxon>
        <taxon>Thermus</taxon>
    </lineage>
</organism>
<proteinExistence type="predicted"/>
<dbReference type="Proteomes" id="UP000030364">
    <property type="component" value="Unassembled WGS sequence"/>
</dbReference>
<keyword evidence="1" id="KW-0812">Transmembrane</keyword>
<sequence>MPLFRFALLLFLLHGGAAFLVYLLLPKRALPEAVWLYALAPLALLPFRAGLLALRERENPQRRPLALGLFGAAFFYLAVLAALVQALGGSGIWALLAGVGLFLLGALWAQKGP</sequence>
<dbReference type="AlphaFoldDB" id="A0A0D6X8Y7"/>
<evidence type="ECO:0000313" key="2">
    <source>
        <dbReference type="EMBL" id="KIX84374.1"/>
    </source>
</evidence>
<comment type="caution">
    <text evidence="2">The sequence shown here is derived from an EMBL/GenBank/DDBJ whole genome shotgun (WGS) entry which is preliminary data.</text>
</comment>
<feature type="transmembrane region" description="Helical" evidence="1">
    <location>
        <begin position="66"/>
        <end position="84"/>
    </location>
</feature>
<reference evidence="2 3" key="1">
    <citation type="journal article" date="2015" name="Genome Announc.">
        <title>Draft Genome Sequence of the Thermophile Thermus filiformis ATCC 43280, Producer of Carotenoid-(Di)glucoside-Branched Fatty Acid (Di)esters and Source of Hyperthermostable Enzymes of Biotechnological Interest.</title>
        <authorList>
            <person name="Mandelli F."/>
            <person name="Oliveira Ramires B."/>
            <person name="Couger M.B."/>
            <person name="Paixao D.A."/>
            <person name="Camilo C.M."/>
            <person name="Polikarpov I."/>
            <person name="Prade R."/>
            <person name="Riano-Pachon D.M."/>
            <person name="Squina F.M."/>
        </authorList>
    </citation>
    <scope>NUCLEOTIDE SEQUENCE [LARGE SCALE GENOMIC DNA]</scope>
    <source>
        <strain evidence="2 3">ATCC 43280</strain>
    </source>
</reference>
<protein>
    <submittedName>
        <fullName evidence="2">Uncharacterized protein</fullName>
    </submittedName>
</protein>
<dbReference type="RefSeq" id="WP_038067296.1">
    <property type="nucleotide sequence ID" value="NZ_JPSL02000040.1"/>
</dbReference>